<feature type="transmembrane region" description="Helical" evidence="2">
    <location>
        <begin position="6"/>
        <end position="25"/>
    </location>
</feature>
<accession>A8S2I2</accession>
<dbReference type="eggNOG" id="ENOG5032ZG1">
    <property type="taxonomic scope" value="Bacteria"/>
</dbReference>
<evidence type="ECO:0000313" key="3">
    <source>
        <dbReference type="EMBL" id="EDP13401.1"/>
    </source>
</evidence>
<evidence type="ECO:0000256" key="2">
    <source>
        <dbReference type="SAM" id="Phobius"/>
    </source>
</evidence>
<dbReference type="HOGENOM" id="CLU_159354_0_0_9"/>
<feature type="region of interest" description="Disordered" evidence="1">
    <location>
        <begin position="34"/>
        <end position="58"/>
    </location>
</feature>
<organism evidence="3 4">
    <name type="scientific">Enterocloster bolteae (strain ATCC BAA-613 / DSM 15670 / CCUG 46953 / JCM 12243 / WAL 16351)</name>
    <name type="common">Clostridium bolteae</name>
    <dbReference type="NCBI Taxonomy" id="411902"/>
    <lineage>
        <taxon>Bacteria</taxon>
        <taxon>Bacillati</taxon>
        <taxon>Bacillota</taxon>
        <taxon>Clostridia</taxon>
        <taxon>Lachnospirales</taxon>
        <taxon>Lachnospiraceae</taxon>
        <taxon>Enterocloster</taxon>
    </lineage>
</organism>
<name>A8S2I2_ENTBW</name>
<proteinExistence type="predicted"/>
<keyword evidence="2" id="KW-0812">Transmembrane</keyword>
<gene>
    <name evidence="3" type="ORF">CLOBOL_06316</name>
</gene>
<dbReference type="AlphaFoldDB" id="A8S2I2"/>
<evidence type="ECO:0000256" key="1">
    <source>
        <dbReference type="SAM" id="MobiDB-lite"/>
    </source>
</evidence>
<dbReference type="SUPFAM" id="SSF63491">
    <property type="entry name" value="BAG domain"/>
    <property type="match status" value="1"/>
</dbReference>
<evidence type="ECO:0000313" key="4">
    <source>
        <dbReference type="Proteomes" id="UP000005396"/>
    </source>
</evidence>
<dbReference type="Proteomes" id="UP000005396">
    <property type="component" value="Unassembled WGS sequence"/>
</dbReference>
<sequence length="125" mass="15034">MRLAMNEWVITTVITLGIGVVSYFLKRTMSQVDRHDTEIREGREQSASKEDLKEQTKELKDDIRKIREDYTPRDTHQKDFDECRKDIKEIRENYLTKDDFIREISKMDRKLDRMMEMMIEAAKKG</sequence>
<reference evidence="3 4" key="1">
    <citation type="submission" date="2007-08" db="EMBL/GenBank/DDBJ databases">
        <authorList>
            <person name="Fulton L."/>
            <person name="Clifton S."/>
            <person name="Fulton B."/>
            <person name="Xu J."/>
            <person name="Minx P."/>
            <person name="Pepin K.H."/>
            <person name="Johnson M."/>
            <person name="Thiruvilangam P."/>
            <person name="Bhonagiri V."/>
            <person name="Nash W.E."/>
            <person name="Mardis E.R."/>
            <person name="Wilson R.K."/>
        </authorList>
    </citation>
    <scope>NUCLEOTIDE SEQUENCE [LARGE SCALE GENOMIC DNA]</scope>
    <source>
        <strain evidence="4">ATCC BAA-613 / DSM 15670 / CCUG 46953 / JCM 12243 / WAL 16351</strain>
    </source>
</reference>
<dbReference type="PaxDb" id="411902-CLOBOL_06316"/>
<dbReference type="EMBL" id="ABCC02000048">
    <property type="protein sequence ID" value="EDP13401.1"/>
    <property type="molecule type" value="Genomic_DNA"/>
</dbReference>
<reference evidence="3 4" key="2">
    <citation type="submission" date="2007-09" db="EMBL/GenBank/DDBJ databases">
        <title>Draft genome sequence of Clostridium bolteae (ATCC BAA-613).</title>
        <authorList>
            <person name="Sudarsanam P."/>
            <person name="Ley R."/>
            <person name="Guruge J."/>
            <person name="Turnbaugh P.J."/>
            <person name="Mahowald M."/>
            <person name="Liep D."/>
            <person name="Gordon J."/>
        </authorList>
    </citation>
    <scope>NUCLEOTIDE SEQUENCE [LARGE SCALE GENOMIC DNA]</scope>
    <source>
        <strain evidence="4">ATCC BAA-613 / DSM 15670 / CCUG 46953 / JCM 12243 / WAL 16351</strain>
    </source>
</reference>
<comment type="caution">
    <text evidence="3">The sequence shown here is derived from an EMBL/GenBank/DDBJ whole genome shotgun (WGS) entry which is preliminary data.</text>
</comment>
<protein>
    <submittedName>
        <fullName evidence="3">Uncharacterized protein</fullName>
    </submittedName>
</protein>
<keyword evidence="2" id="KW-0472">Membrane</keyword>
<keyword evidence="2" id="KW-1133">Transmembrane helix</keyword>